<dbReference type="Pfam" id="PF00196">
    <property type="entry name" value="GerE"/>
    <property type="match status" value="1"/>
</dbReference>
<keyword evidence="1 3" id="KW-0597">Phosphoprotein</keyword>
<dbReference type="SUPFAM" id="SSF46894">
    <property type="entry name" value="C-terminal effector domain of the bipartite response regulators"/>
    <property type="match status" value="1"/>
</dbReference>
<dbReference type="EMBL" id="SZQL01000027">
    <property type="protein sequence ID" value="TKK64842.1"/>
    <property type="molecule type" value="Genomic_DNA"/>
</dbReference>
<dbReference type="CDD" id="cd06170">
    <property type="entry name" value="LuxR_C_like"/>
    <property type="match status" value="1"/>
</dbReference>
<dbReference type="GO" id="GO:0006355">
    <property type="term" value="P:regulation of DNA-templated transcription"/>
    <property type="evidence" value="ECO:0007669"/>
    <property type="project" value="InterPro"/>
</dbReference>
<feature type="domain" description="HTH luxR-type" evidence="4">
    <location>
        <begin position="153"/>
        <end position="218"/>
    </location>
</feature>
<evidence type="ECO:0000313" key="6">
    <source>
        <dbReference type="EMBL" id="TKK64842.1"/>
    </source>
</evidence>
<dbReference type="PANTHER" id="PTHR43214">
    <property type="entry name" value="TWO-COMPONENT RESPONSE REGULATOR"/>
    <property type="match status" value="1"/>
</dbReference>
<dbReference type="SMART" id="SM00448">
    <property type="entry name" value="REC"/>
    <property type="match status" value="1"/>
</dbReference>
<evidence type="ECO:0000256" key="1">
    <source>
        <dbReference type="ARBA" id="ARBA00022553"/>
    </source>
</evidence>
<feature type="modified residue" description="4-aspartylphosphate" evidence="3">
    <location>
        <position position="61"/>
    </location>
</feature>
<reference evidence="6 7" key="1">
    <citation type="submission" date="2019-05" db="EMBL/GenBank/DDBJ databases">
        <title>Panacibacter sp. strain 17mud1-8 Genome sequencing and assembly.</title>
        <authorList>
            <person name="Chhetri G."/>
        </authorList>
    </citation>
    <scope>NUCLEOTIDE SEQUENCE [LARGE SCALE GENOMIC DNA]</scope>
    <source>
        <strain evidence="6 7">17mud1-8</strain>
    </source>
</reference>
<sequence length="224" mass="24915">MNESGAEMIRVVTADDHSVFLYGLRMTLDADQQITVVGEAGDGRALIAVATAVKPDVILTDISMPDMDGIEAISAIRQMDMNIRCIALTTFGNDQLIIDALEAGAIGYINKNAGREEITEAVKTVYRHIPYYCKATNLKLARLITRSTFNPYNIPHQQVFSEREKQIIQLICQEKTSEEIGKLLFLSKRTVEGCRLKILDKMNVKTTAGLVIYAIKNGLYTLLE</sequence>
<keyword evidence="2" id="KW-0238">DNA-binding</keyword>
<evidence type="ECO:0000259" key="4">
    <source>
        <dbReference type="PROSITE" id="PS50043"/>
    </source>
</evidence>
<dbReference type="GO" id="GO:0000160">
    <property type="term" value="P:phosphorelay signal transduction system"/>
    <property type="evidence" value="ECO:0007669"/>
    <property type="project" value="InterPro"/>
</dbReference>
<name>A0A4U3KRG5_9BACT</name>
<feature type="domain" description="Response regulatory" evidence="5">
    <location>
        <begin position="10"/>
        <end position="126"/>
    </location>
</feature>
<dbReference type="SUPFAM" id="SSF52172">
    <property type="entry name" value="CheY-like"/>
    <property type="match status" value="1"/>
</dbReference>
<dbReference type="PROSITE" id="PS50110">
    <property type="entry name" value="RESPONSE_REGULATORY"/>
    <property type="match status" value="1"/>
</dbReference>
<dbReference type="InterPro" id="IPR016032">
    <property type="entry name" value="Sig_transdc_resp-reg_C-effctor"/>
</dbReference>
<gene>
    <name evidence="6" type="ORF">FC093_21545</name>
</gene>
<evidence type="ECO:0000259" key="5">
    <source>
        <dbReference type="PROSITE" id="PS50110"/>
    </source>
</evidence>
<dbReference type="OrthoDB" id="9797341at2"/>
<dbReference type="RefSeq" id="WP_137263891.1">
    <property type="nucleotide sequence ID" value="NZ_SZQL01000027.1"/>
</dbReference>
<dbReference type="Proteomes" id="UP000305848">
    <property type="component" value="Unassembled WGS sequence"/>
</dbReference>
<dbReference type="InterPro" id="IPR001789">
    <property type="entry name" value="Sig_transdc_resp-reg_receiver"/>
</dbReference>
<organism evidence="6 7">
    <name type="scientific">Ilyomonas limi</name>
    <dbReference type="NCBI Taxonomy" id="2575867"/>
    <lineage>
        <taxon>Bacteria</taxon>
        <taxon>Pseudomonadati</taxon>
        <taxon>Bacteroidota</taxon>
        <taxon>Chitinophagia</taxon>
        <taxon>Chitinophagales</taxon>
        <taxon>Chitinophagaceae</taxon>
        <taxon>Ilyomonas</taxon>
    </lineage>
</organism>
<dbReference type="PROSITE" id="PS50043">
    <property type="entry name" value="HTH_LUXR_2"/>
    <property type="match status" value="1"/>
</dbReference>
<evidence type="ECO:0000256" key="3">
    <source>
        <dbReference type="PROSITE-ProRule" id="PRU00169"/>
    </source>
</evidence>
<evidence type="ECO:0000313" key="7">
    <source>
        <dbReference type="Proteomes" id="UP000305848"/>
    </source>
</evidence>
<dbReference type="InterPro" id="IPR058245">
    <property type="entry name" value="NreC/VraR/RcsB-like_REC"/>
</dbReference>
<dbReference type="CDD" id="cd17535">
    <property type="entry name" value="REC_NarL-like"/>
    <property type="match status" value="1"/>
</dbReference>
<evidence type="ECO:0000256" key="2">
    <source>
        <dbReference type="ARBA" id="ARBA00023125"/>
    </source>
</evidence>
<dbReference type="PANTHER" id="PTHR43214:SF43">
    <property type="entry name" value="TWO-COMPONENT RESPONSE REGULATOR"/>
    <property type="match status" value="1"/>
</dbReference>
<dbReference type="Gene3D" id="3.40.50.2300">
    <property type="match status" value="1"/>
</dbReference>
<dbReference type="GO" id="GO:0003677">
    <property type="term" value="F:DNA binding"/>
    <property type="evidence" value="ECO:0007669"/>
    <property type="project" value="UniProtKB-KW"/>
</dbReference>
<proteinExistence type="predicted"/>
<dbReference type="AlphaFoldDB" id="A0A4U3KRG5"/>
<dbReference type="InterPro" id="IPR011006">
    <property type="entry name" value="CheY-like_superfamily"/>
</dbReference>
<keyword evidence="7" id="KW-1185">Reference proteome</keyword>
<comment type="caution">
    <text evidence="6">The sequence shown here is derived from an EMBL/GenBank/DDBJ whole genome shotgun (WGS) entry which is preliminary data.</text>
</comment>
<dbReference type="InterPro" id="IPR000792">
    <property type="entry name" value="Tscrpt_reg_LuxR_C"/>
</dbReference>
<accession>A0A4U3KRG5</accession>
<dbReference type="SMART" id="SM00421">
    <property type="entry name" value="HTH_LUXR"/>
    <property type="match status" value="1"/>
</dbReference>
<protein>
    <submittedName>
        <fullName evidence="6">Response regulator transcription factor</fullName>
    </submittedName>
</protein>
<dbReference type="Pfam" id="PF00072">
    <property type="entry name" value="Response_reg"/>
    <property type="match status" value="1"/>
</dbReference>
<dbReference type="InterPro" id="IPR039420">
    <property type="entry name" value="WalR-like"/>
</dbReference>